<dbReference type="Proteomes" id="UP001203665">
    <property type="component" value="Unassembled WGS sequence"/>
</dbReference>
<dbReference type="InterPro" id="IPR022963">
    <property type="entry name" value="Galactokinase_bac"/>
</dbReference>
<dbReference type="Pfam" id="PF08544">
    <property type="entry name" value="GHMP_kinases_C"/>
    <property type="match status" value="1"/>
</dbReference>
<keyword evidence="4 11" id="KW-0479">Metal-binding</keyword>
<dbReference type="EMBL" id="JAMQJY010000001">
    <property type="protein sequence ID" value="MCM2675827.1"/>
    <property type="molecule type" value="Genomic_DNA"/>
</dbReference>
<comment type="similarity">
    <text evidence="1 11">Belongs to the GHMP kinase family. GalK subfamily.</text>
</comment>
<dbReference type="PANTHER" id="PTHR10457">
    <property type="entry name" value="MEVALONATE KINASE/GALACTOKINASE"/>
    <property type="match status" value="1"/>
</dbReference>
<keyword evidence="6 11" id="KW-0418">Kinase</keyword>
<feature type="binding site" evidence="11">
    <location>
        <position position="225"/>
    </location>
    <ligand>
        <name>substrate</name>
    </ligand>
</feature>
<evidence type="ECO:0000259" key="13">
    <source>
        <dbReference type="Pfam" id="PF00288"/>
    </source>
</evidence>
<keyword evidence="2 11" id="KW-0963">Cytoplasm</keyword>
<dbReference type="GO" id="GO:0004335">
    <property type="term" value="F:galactokinase activity"/>
    <property type="evidence" value="ECO:0007669"/>
    <property type="project" value="UniProtKB-EC"/>
</dbReference>
<dbReference type="EC" id="2.7.1.6" evidence="11 12"/>
<dbReference type="RefSeq" id="WP_251609070.1">
    <property type="nucleotide sequence ID" value="NZ_JAMQJY010000001.1"/>
</dbReference>
<feature type="binding site" evidence="11">
    <location>
        <begin position="125"/>
        <end position="131"/>
    </location>
    <ligand>
        <name>ATP</name>
        <dbReference type="ChEBI" id="CHEBI:30616"/>
    </ligand>
</feature>
<evidence type="ECO:0000256" key="9">
    <source>
        <dbReference type="ARBA" id="ARBA00023144"/>
    </source>
</evidence>
<dbReference type="PROSITE" id="PS00106">
    <property type="entry name" value="GALACTOKINASE"/>
    <property type="match status" value="1"/>
</dbReference>
<reference evidence="16" key="1">
    <citation type="submission" date="2022-06" db="EMBL/GenBank/DDBJ databases">
        <title>Alkalicoccobacillus porphyridii sp. nov., isolated from a marine red alga, Porphyridium purpureum and reclassification of Shouchella plakortidis and Shouchella gibsonii as Alkalicoccobacillus plakortidis comb. nov. and Alkalicoccobacillus gibsonii comb. nov.</title>
        <authorList>
            <person name="Kim K.H."/>
            <person name="Lee J.K."/>
            <person name="Han D.M."/>
            <person name="Baek J.H."/>
            <person name="Jeon C.O."/>
        </authorList>
    </citation>
    <scope>NUCLEOTIDE SEQUENCE</scope>
    <source>
        <strain evidence="16">DSM 19153</strain>
    </source>
</reference>
<dbReference type="HAMAP" id="MF_00246">
    <property type="entry name" value="Galactokinase"/>
    <property type="match status" value="1"/>
</dbReference>
<comment type="pathway">
    <text evidence="11">Carbohydrate metabolism; galactose metabolism.</text>
</comment>
<dbReference type="InterPro" id="IPR020568">
    <property type="entry name" value="Ribosomal_Su5_D2-typ_SF"/>
</dbReference>
<keyword evidence="9 11" id="KW-0299">Galactose metabolism</keyword>
<dbReference type="InterPro" id="IPR006206">
    <property type="entry name" value="Mevalonate/galactokinase"/>
</dbReference>
<comment type="caution">
    <text evidence="16">The sequence shown here is derived from an EMBL/GenBank/DDBJ whole genome shotgun (WGS) entry which is preliminary data.</text>
</comment>
<feature type="domain" description="GHMP kinase N-terminal" evidence="13">
    <location>
        <begin position="95"/>
        <end position="182"/>
    </location>
</feature>
<evidence type="ECO:0000259" key="15">
    <source>
        <dbReference type="Pfam" id="PF10509"/>
    </source>
</evidence>
<comment type="catalytic activity">
    <reaction evidence="11">
        <text>alpha-D-galactose + ATP = alpha-D-galactose 1-phosphate + ADP + H(+)</text>
        <dbReference type="Rhea" id="RHEA:13553"/>
        <dbReference type="ChEBI" id="CHEBI:15378"/>
        <dbReference type="ChEBI" id="CHEBI:28061"/>
        <dbReference type="ChEBI" id="CHEBI:30616"/>
        <dbReference type="ChEBI" id="CHEBI:58336"/>
        <dbReference type="ChEBI" id="CHEBI:456216"/>
        <dbReference type="EC" id="2.7.1.6"/>
    </reaction>
</comment>
<feature type="binding site" evidence="11">
    <location>
        <begin position="37"/>
        <end position="40"/>
    </location>
    <ligand>
        <name>substrate</name>
    </ligand>
</feature>
<evidence type="ECO:0000256" key="1">
    <source>
        <dbReference type="ARBA" id="ARBA00006566"/>
    </source>
</evidence>
<dbReference type="InterPro" id="IPR006203">
    <property type="entry name" value="GHMP_knse_ATP-bd_CS"/>
</dbReference>
<evidence type="ECO:0000313" key="16">
    <source>
        <dbReference type="EMBL" id="MCM2675827.1"/>
    </source>
</evidence>
<evidence type="ECO:0000256" key="8">
    <source>
        <dbReference type="ARBA" id="ARBA00022842"/>
    </source>
</evidence>
<feature type="binding site" evidence="11">
    <location>
        <position position="71"/>
    </location>
    <ligand>
        <name>ATP</name>
        <dbReference type="ChEBI" id="CHEBI:30616"/>
    </ligand>
</feature>
<evidence type="ECO:0000256" key="5">
    <source>
        <dbReference type="ARBA" id="ARBA00022741"/>
    </source>
</evidence>
<evidence type="ECO:0000256" key="2">
    <source>
        <dbReference type="ARBA" id="ARBA00022490"/>
    </source>
</evidence>
<evidence type="ECO:0000256" key="7">
    <source>
        <dbReference type="ARBA" id="ARBA00022840"/>
    </source>
</evidence>
<feature type="binding site" evidence="11">
    <location>
        <position position="131"/>
    </location>
    <ligand>
        <name>Mg(2+)</name>
        <dbReference type="ChEBI" id="CHEBI:18420"/>
    </ligand>
</feature>
<feature type="domain" description="GHMP kinase C-terminal" evidence="14">
    <location>
        <begin position="290"/>
        <end position="366"/>
    </location>
</feature>
<feature type="binding site" evidence="11">
    <location>
        <position position="163"/>
    </location>
    <ligand>
        <name>Mg(2+)</name>
        <dbReference type="ChEBI" id="CHEBI:18420"/>
    </ligand>
</feature>
<dbReference type="InterPro" id="IPR006204">
    <property type="entry name" value="GHMP_kinase_N_dom"/>
</dbReference>
<evidence type="ECO:0000256" key="6">
    <source>
        <dbReference type="ARBA" id="ARBA00022777"/>
    </source>
</evidence>
<comment type="function">
    <text evidence="11">Catalyzes the transfer of the gamma-phosphate of ATP to D-galactose to form alpha-D-galactose-1-phosphate (Gal-1-P).</text>
</comment>
<name>A0ABT0XIU0_9BACI</name>
<evidence type="ECO:0000256" key="3">
    <source>
        <dbReference type="ARBA" id="ARBA00022679"/>
    </source>
</evidence>
<protein>
    <recommendedName>
        <fullName evidence="11 12">Galactokinase</fullName>
        <ecNumber evidence="11 12">2.7.1.6</ecNumber>
    </recommendedName>
    <alternativeName>
        <fullName evidence="11">Galactose kinase</fullName>
    </alternativeName>
</protein>
<dbReference type="InterPro" id="IPR036554">
    <property type="entry name" value="GHMP_kinase_C_sf"/>
</dbReference>
<dbReference type="InterPro" id="IPR000705">
    <property type="entry name" value="Galactokinase"/>
</dbReference>
<dbReference type="Gene3D" id="3.30.70.890">
    <property type="entry name" value="GHMP kinase, C-terminal domain"/>
    <property type="match status" value="1"/>
</dbReference>
<keyword evidence="5 11" id="KW-0547">Nucleotide-binding</keyword>
<evidence type="ECO:0000313" key="17">
    <source>
        <dbReference type="Proteomes" id="UP001203665"/>
    </source>
</evidence>
<dbReference type="SUPFAM" id="SSF54211">
    <property type="entry name" value="Ribosomal protein S5 domain 2-like"/>
    <property type="match status" value="1"/>
</dbReference>
<dbReference type="InterPro" id="IPR019539">
    <property type="entry name" value="GalKase_N"/>
</dbReference>
<dbReference type="PRINTS" id="PR00959">
    <property type="entry name" value="MEVGALKINASE"/>
</dbReference>
<keyword evidence="17" id="KW-1185">Reference proteome</keyword>
<dbReference type="NCBIfam" id="NF003705">
    <property type="entry name" value="PRK05322.1"/>
    <property type="match status" value="1"/>
</dbReference>
<comment type="subcellular location">
    <subcellularLocation>
        <location evidence="11">Cytoplasm</location>
    </subcellularLocation>
</comment>
<evidence type="ECO:0000256" key="12">
    <source>
        <dbReference type="NCBIfam" id="TIGR00131"/>
    </source>
</evidence>
<evidence type="ECO:0000256" key="10">
    <source>
        <dbReference type="ARBA" id="ARBA00023277"/>
    </source>
</evidence>
<dbReference type="Pfam" id="PF00288">
    <property type="entry name" value="GHMP_kinases_N"/>
    <property type="match status" value="1"/>
</dbReference>
<evidence type="ECO:0000256" key="4">
    <source>
        <dbReference type="ARBA" id="ARBA00022723"/>
    </source>
</evidence>
<sequence length="390" mass="43349">MIVSDKEKVIKAFSDAFEGQTYERIFFAPGRVNLIGEHTDYNGGFVFPAALTQGTYIAVRQRNDGLYRLISGNMENHVQFSNQELHYLESHTWGNYIKGVLHAFDEKGYSLNGADLYVWGNIPNGAGLSSSASLEMVAAFMVSELTGADLSRVELAKLSQIVENQFMGVNSGIMDQFAVGLGEKDHALFIDTASLDYEKVPLDLGQYKVVITNTNKRRELADSKYNERRAECEEGLRQLKDLGLQIQSLSECTEADWQVHKVQIKDPTIRNRINHVVTENQRVIDAVNVLKNGELEAFGKLMDQSHESLATDYEVTGIELDHLVNIQRQIPGCIGSRMTGAGFGGCTVSLVSEEKLDVFFEQVLTEYEKAIGWAPTFYVSDAGSGVHELA</sequence>
<evidence type="ECO:0000259" key="14">
    <source>
        <dbReference type="Pfam" id="PF08544"/>
    </source>
</evidence>
<dbReference type="PRINTS" id="PR00473">
    <property type="entry name" value="GALCTOKINASE"/>
</dbReference>
<keyword evidence="7 11" id="KW-0067">ATP-binding</keyword>
<dbReference type="PROSITE" id="PS00627">
    <property type="entry name" value="GHMP_KINASES_ATP"/>
    <property type="match status" value="1"/>
</dbReference>
<proteinExistence type="inferred from homology"/>
<dbReference type="PANTHER" id="PTHR10457:SF7">
    <property type="entry name" value="GALACTOKINASE-RELATED"/>
    <property type="match status" value="1"/>
</dbReference>
<feature type="site" description="Transition state stabilizer" evidence="11">
    <location>
        <position position="31"/>
    </location>
</feature>
<dbReference type="PIRSF" id="PIRSF000530">
    <property type="entry name" value="Galactokinase"/>
    <property type="match status" value="1"/>
</dbReference>
<dbReference type="Pfam" id="PF10509">
    <property type="entry name" value="GalKase_gal_bdg"/>
    <property type="match status" value="1"/>
</dbReference>
<dbReference type="NCBIfam" id="TIGR00131">
    <property type="entry name" value="gal_kin"/>
    <property type="match status" value="1"/>
</dbReference>
<keyword evidence="8 11" id="KW-0460">Magnesium</keyword>
<feature type="active site" description="Proton acceptor" evidence="11">
    <location>
        <position position="175"/>
    </location>
</feature>
<feature type="domain" description="Galactokinase N-terminal" evidence="15">
    <location>
        <begin position="11"/>
        <end position="60"/>
    </location>
</feature>
<dbReference type="SUPFAM" id="SSF55060">
    <property type="entry name" value="GHMP Kinase, C-terminal domain"/>
    <property type="match status" value="1"/>
</dbReference>
<keyword evidence="3 11" id="KW-0808">Transferase</keyword>
<organism evidence="16 17">
    <name type="scientific">Alkalicoccobacillus plakortidis</name>
    <dbReference type="NCBI Taxonomy" id="444060"/>
    <lineage>
        <taxon>Bacteria</taxon>
        <taxon>Bacillati</taxon>
        <taxon>Bacillota</taxon>
        <taxon>Bacilli</taxon>
        <taxon>Bacillales</taxon>
        <taxon>Bacillaceae</taxon>
        <taxon>Alkalicoccobacillus</taxon>
    </lineage>
</organism>
<evidence type="ECO:0000256" key="11">
    <source>
        <dbReference type="HAMAP-Rule" id="MF_00246"/>
    </source>
</evidence>
<accession>A0ABT0XIU0</accession>
<keyword evidence="10 11" id="KW-0119">Carbohydrate metabolism</keyword>
<dbReference type="InterPro" id="IPR019741">
    <property type="entry name" value="Galactokinase_CS"/>
</dbReference>
<gene>
    <name evidence="11" type="primary">galK</name>
    <name evidence="16" type="ORF">NDM98_10225</name>
</gene>
<dbReference type="InterPro" id="IPR014721">
    <property type="entry name" value="Ribsml_uS5_D2-typ_fold_subgr"/>
</dbReference>
<dbReference type="Gene3D" id="3.30.230.10">
    <property type="match status" value="1"/>
</dbReference>
<dbReference type="InterPro" id="IPR013750">
    <property type="entry name" value="GHMP_kinase_C_dom"/>
</dbReference>